<dbReference type="RefSeq" id="WP_012558213.1">
    <property type="nucleotide sequence ID" value="NC_011369.1"/>
</dbReference>
<dbReference type="EMBL" id="CP001191">
    <property type="protein sequence ID" value="ACI55689.1"/>
    <property type="molecule type" value="Genomic_DNA"/>
</dbReference>
<dbReference type="Pfam" id="PF23812">
    <property type="entry name" value="Phage_TAC_18"/>
    <property type="match status" value="1"/>
</dbReference>
<name>A0ABF7QP40_RHILW</name>
<protein>
    <submittedName>
        <fullName evidence="1">Uncharacterized protein</fullName>
    </submittedName>
</protein>
<reference evidence="1 2" key="1">
    <citation type="journal article" date="2010" name="Stand. Genomic Sci.">
        <title>Complete genome sequence of Rhizobium leguminosarum bv trifolii strain WSM2304, an effective microsymbiont of the South American clover Trifolium polymorphum.</title>
        <authorList>
            <person name="Reeve W."/>
            <person name="O'Hara G."/>
            <person name="Chain P."/>
            <person name="Ardley J."/>
            <person name="Brau L."/>
            <person name="Nandesena K."/>
            <person name="Tiwari R."/>
            <person name="Malfatti S."/>
            <person name="Kiss H."/>
            <person name="Lapidus A."/>
            <person name="Copeland A."/>
            <person name="Nolan M."/>
            <person name="Land M."/>
            <person name="Ivanova N."/>
            <person name="Mavromatis K."/>
            <person name="Markowitz V."/>
            <person name="Kyrpides N."/>
            <person name="Melino V."/>
            <person name="Denton M."/>
            <person name="Yates R."/>
            <person name="Howieson J."/>
        </authorList>
    </citation>
    <scope>NUCLEOTIDE SEQUENCE [LARGE SCALE GENOMIC DNA]</scope>
    <source>
        <strain evidence="1 2">WSM2304</strain>
    </source>
</reference>
<dbReference type="KEGG" id="rlt:Rleg2_2415"/>
<evidence type="ECO:0000313" key="2">
    <source>
        <dbReference type="Proteomes" id="UP000008330"/>
    </source>
</evidence>
<dbReference type="AlphaFoldDB" id="A0ABF7QP40"/>
<dbReference type="Proteomes" id="UP000008330">
    <property type="component" value="Chromosome"/>
</dbReference>
<gene>
    <name evidence="1" type="ordered locus">Rleg2_2415</name>
</gene>
<sequence>MPVAGEQIWYWFRELDCQRSGNGFGVNPIGFQAIGEWSRLRGVTLLQWQLDAIIAMDLKRREIMAQKIVDKEEPEQQVSERPLTSRLFDAIFPNKRK</sequence>
<dbReference type="InterPro" id="IPR056919">
    <property type="entry name" value="Phage_TAC_18"/>
</dbReference>
<evidence type="ECO:0000313" key="1">
    <source>
        <dbReference type="EMBL" id="ACI55689.1"/>
    </source>
</evidence>
<accession>A0ABF7QP40</accession>
<proteinExistence type="predicted"/>
<keyword evidence="2" id="KW-1185">Reference proteome</keyword>
<organism evidence="1 2">
    <name type="scientific">Rhizobium leguminosarum bv. trifolii (strain WSM2304)</name>
    <dbReference type="NCBI Taxonomy" id="395492"/>
    <lineage>
        <taxon>Bacteria</taxon>
        <taxon>Pseudomonadati</taxon>
        <taxon>Pseudomonadota</taxon>
        <taxon>Alphaproteobacteria</taxon>
        <taxon>Hyphomicrobiales</taxon>
        <taxon>Rhizobiaceae</taxon>
        <taxon>Rhizobium/Agrobacterium group</taxon>
        <taxon>Rhizobium</taxon>
    </lineage>
</organism>